<dbReference type="PANTHER" id="PTHR43304">
    <property type="entry name" value="PHYTOCHROME-LIKE PROTEIN CPH1"/>
    <property type="match status" value="1"/>
</dbReference>
<dbReference type="Gene3D" id="1.10.287.130">
    <property type="match status" value="1"/>
</dbReference>
<accession>A0AAN4VY93</accession>
<keyword evidence="9" id="KW-1185">Reference proteome</keyword>
<comment type="caution">
    <text evidence="8">The sequence shown here is derived from an EMBL/GenBank/DDBJ whole genome shotgun (WGS) entry which is preliminary data.</text>
</comment>
<keyword evidence="3" id="KW-0597">Phosphoprotein</keyword>
<dbReference type="PANTHER" id="PTHR43304:SF1">
    <property type="entry name" value="PAC DOMAIN-CONTAINING PROTEIN"/>
    <property type="match status" value="1"/>
</dbReference>
<evidence type="ECO:0000313" key="8">
    <source>
        <dbReference type="EMBL" id="GJM61020.1"/>
    </source>
</evidence>
<dbReference type="FunFam" id="3.30.565.10:FF:000006">
    <property type="entry name" value="Sensor histidine kinase WalK"/>
    <property type="match status" value="1"/>
</dbReference>
<dbReference type="InterPro" id="IPR013767">
    <property type="entry name" value="PAS_fold"/>
</dbReference>
<dbReference type="NCBIfam" id="TIGR00229">
    <property type="entry name" value="sensory_box"/>
    <property type="match status" value="2"/>
</dbReference>
<organism evidence="8 9">
    <name type="scientific">Persicobacter diffluens</name>
    <dbReference type="NCBI Taxonomy" id="981"/>
    <lineage>
        <taxon>Bacteria</taxon>
        <taxon>Pseudomonadati</taxon>
        <taxon>Bacteroidota</taxon>
        <taxon>Cytophagia</taxon>
        <taxon>Cytophagales</taxon>
        <taxon>Persicobacteraceae</taxon>
        <taxon>Persicobacter</taxon>
    </lineage>
</organism>
<gene>
    <name evidence="8" type="ORF">PEDI_15720</name>
</gene>
<dbReference type="SUPFAM" id="SSF47384">
    <property type="entry name" value="Homodimeric domain of signal transducing histidine kinase"/>
    <property type="match status" value="1"/>
</dbReference>
<dbReference type="InterPro" id="IPR035965">
    <property type="entry name" value="PAS-like_dom_sf"/>
</dbReference>
<dbReference type="GO" id="GO:0000155">
    <property type="term" value="F:phosphorelay sensor kinase activity"/>
    <property type="evidence" value="ECO:0007669"/>
    <property type="project" value="InterPro"/>
</dbReference>
<evidence type="ECO:0000256" key="1">
    <source>
        <dbReference type="ARBA" id="ARBA00000085"/>
    </source>
</evidence>
<protein>
    <recommendedName>
        <fullName evidence="2">histidine kinase</fullName>
        <ecNumber evidence="2">2.7.13.3</ecNumber>
    </recommendedName>
</protein>
<feature type="domain" description="PAS" evidence="7">
    <location>
        <begin position="21"/>
        <end position="80"/>
    </location>
</feature>
<dbReference type="SUPFAM" id="SSF55785">
    <property type="entry name" value="PYP-like sensor domain (PAS domain)"/>
    <property type="match status" value="2"/>
</dbReference>
<comment type="catalytic activity">
    <reaction evidence="1">
        <text>ATP + protein L-histidine = ADP + protein N-phospho-L-histidine.</text>
        <dbReference type="EC" id="2.7.13.3"/>
    </reaction>
</comment>
<keyword evidence="4" id="KW-0808">Transferase</keyword>
<dbReference type="SUPFAM" id="SSF55874">
    <property type="entry name" value="ATPase domain of HSP90 chaperone/DNA topoisomerase II/histidine kinase"/>
    <property type="match status" value="1"/>
</dbReference>
<dbReference type="SMART" id="SM00388">
    <property type="entry name" value="HisKA"/>
    <property type="match status" value="1"/>
</dbReference>
<dbReference type="Proteomes" id="UP001310022">
    <property type="component" value="Unassembled WGS sequence"/>
</dbReference>
<dbReference type="CDD" id="cd00130">
    <property type="entry name" value="PAS"/>
    <property type="match status" value="2"/>
</dbReference>
<dbReference type="Gene3D" id="3.30.450.20">
    <property type="entry name" value="PAS domain"/>
    <property type="match status" value="2"/>
</dbReference>
<proteinExistence type="predicted"/>
<evidence type="ECO:0000259" key="7">
    <source>
        <dbReference type="PROSITE" id="PS50112"/>
    </source>
</evidence>
<dbReference type="InterPro" id="IPR004358">
    <property type="entry name" value="Sig_transdc_His_kin-like_C"/>
</dbReference>
<dbReference type="PROSITE" id="PS50109">
    <property type="entry name" value="HIS_KIN"/>
    <property type="match status" value="1"/>
</dbReference>
<evidence type="ECO:0000259" key="6">
    <source>
        <dbReference type="PROSITE" id="PS50109"/>
    </source>
</evidence>
<reference evidence="8 9" key="1">
    <citation type="submission" date="2021-12" db="EMBL/GenBank/DDBJ databases">
        <title>Genome sequencing of bacteria with rrn-lacking chromosome and rrn-plasmid.</title>
        <authorList>
            <person name="Anda M."/>
            <person name="Iwasaki W."/>
        </authorList>
    </citation>
    <scope>NUCLEOTIDE SEQUENCE [LARGE SCALE GENOMIC DNA]</scope>
    <source>
        <strain evidence="8 9">NBRC 15940</strain>
    </source>
</reference>
<dbReference type="Gene3D" id="3.30.565.10">
    <property type="entry name" value="Histidine kinase-like ATPase, C-terminal domain"/>
    <property type="match status" value="1"/>
</dbReference>
<dbReference type="SMART" id="SM00091">
    <property type="entry name" value="PAS"/>
    <property type="match status" value="2"/>
</dbReference>
<dbReference type="EC" id="2.7.13.3" evidence="2"/>
<feature type="domain" description="PAS" evidence="7">
    <location>
        <begin position="134"/>
        <end position="189"/>
    </location>
</feature>
<dbReference type="PRINTS" id="PR00344">
    <property type="entry name" value="BCTRLSENSOR"/>
</dbReference>
<dbReference type="InterPro" id="IPR000014">
    <property type="entry name" value="PAS"/>
</dbReference>
<name>A0AAN4VY93_9BACT</name>
<evidence type="ECO:0000313" key="9">
    <source>
        <dbReference type="Proteomes" id="UP001310022"/>
    </source>
</evidence>
<dbReference type="InterPro" id="IPR052162">
    <property type="entry name" value="Sensor_kinase/Photoreceptor"/>
</dbReference>
<dbReference type="EMBL" id="BQKE01000001">
    <property type="protein sequence ID" value="GJM61020.1"/>
    <property type="molecule type" value="Genomic_DNA"/>
</dbReference>
<sequence length="501" mass="56325">MMMNFDSWANEILQREQMVGLVVFDEACSIVHVNAKAEELFGKESQELIGQHINVLYDEEYHSDHLYSIRRVSRLASETNPSDEFRMKGRKANGYVFPADVWLSRKMEGDALFFAELILDKSQEAILEKGFTENTNKLNAIINSAADGIITLDAQGNIETVNPTAAGLFGYKQRELYGKNFQELVHPNDSQSEGENEILLSYEPGVSIPSSREILCKTQSGDEVPVKLSVGVVHLPDRKMFTCILHDLTEMKAVEAKLKSYAQDLERSNRDLEEFAYVSSHDLQEPLRKIRAFGDRLKVKEEANLSETGVDYLDRMNNAAKRMQKLINDLLRFSRVGSRKGTFKEVDLNQIVQEVLMDLEYAIEKENATIELGEMPVIYSDPILIQQLFQNLISNALKFRKPDVDPLIQIKAEAVASGKKGKLKNVHLSVKDNGIGFNQKYVDKIFTIFQRLEGQKYDGSGVGLAICKKIAELHGGGISAKGELGHGAEFNVTIPVKMKEV</sequence>
<feature type="domain" description="Histidine kinase" evidence="6">
    <location>
        <begin position="278"/>
        <end position="498"/>
    </location>
</feature>
<dbReference type="RefSeq" id="WP_338236649.1">
    <property type="nucleotide sequence ID" value="NZ_BQKE01000001.1"/>
</dbReference>
<dbReference type="InterPro" id="IPR036097">
    <property type="entry name" value="HisK_dim/P_sf"/>
</dbReference>
<evidence type="ECO:0000256" key="2">
    <source>
        <dbReference type="ARBA" id="ARBA00012438"/>
    </source>
</evidence>
<evidence type="ECO:0000256" key="5">
    <source>
        <dbReference type="ARBA" id="ARBA00022777"/>
    </source>
</evidence>
<evidence type="ECO:0000256" key="4">
    <source>
        <dbReference type="ARBA" id="ARBA00022679"/>
    </source>
</evidence>
<dbReference type="CDD" id="cd00082">
    <property type="entry name" value="HisKA"/>
    <property type="match status" value="1"/>
</dbReference>
<dbReference type="GO" id="GO:0006355">
    <property type="term" value="P:regulation of DNA-templated transcription"/>
    <property type="evidence" value="ECO:0007669"/>
    <property type="project" value="InterPro"/>
</dbReference>
<dbReference type="AlphaFoldDB" id="A0AAN4VY93"/>
<dbReference type="InterPro" id="IPR036890">
    <property type="entry name" value="HATPase_C_sf"/>
</dbReference>
<dbReference type="InterPro" id="IPR003594">
    <property type="entry name" value="HATPase_dom"/>
</dbReference>
<dbReference type="Pfam" id="PF02518">
    <property type="entry name" value="HATPase_c"/>
    <property type="match status" value="1"/>
</dbReference>
<evidence type="ECO:0000256" key="3">
    <source>
        <dbReference type="ARBA" id="ARBA00022553"/>
    </source>
</evidence>
<dbReference type="Pfam" id="PF00512">
    <property type="entry name" value="HisKA"/>
    <property type="match status" value="1"/>
</dbReference>
<dbReference type="PROSITE" id="PS50112">
    <property type="entry name" value="PAS"/>
    <property type="match status" value="2"/>
</dbReference>
<keyword evidence="5" id="KW-0418">Kinase</keyword>
<dbReference type="InterPro" id="IPR005467">
    <property type="entry name" value="His_kinase_dom"/>
</dbReference>
<dbReference type="Pfam" id="PF00989">
    <property type="entry name" value="PAS"/>
    <property type="match status" value="2"/>
</dbReference>
<dbReference type="InterPro" id="IPR003661">
    <property type="entry name" value="HisK_dim/P_dom"/>
</dbReference>
<dbReference type="SMART" id="SM00387">
    <property type="entry name" value="HATPase_c"/>
    <property type="match status" value="1"/>
</dbReference>